<proteinExistence type="predicted"/>
<feature type="signal peptide" evidence="4">
    <location>
        <begin position="1"/>
        <end position="28"/>
    </location>
</feature>
<evidence type="ECO:0000256" key="4">
    <source>
        <dbReference type="SAM" id="SignalP"/>
    </source>
</evidence>
<dbReference type="RefSeq" id="XP_022665742.1">
    <property type="nucleotide sequence ID" value="XM_022810007.1"/>
</dbReference>
<dbReference type="GeneID" id="111252330"/>
<evidence type="ECO:0000256" key="1">
    <source>
        <dbReference type="ARBA" id="ARBA00023157"/>
    </source>
</evidence>
<dbReference type="KEGG" id="vde:111252330"/>
<keyword evidence="4" id="KW-0732">Signal</keyword>
<dbReference type="Proteomes" id="UP000594260">
    <property type="component" value="Unplaced"/>
</dbReference>
<keyword evidence="1" id="KW-1015">Disulfide bond</keyword>
<sequence length="314" mass="34617">MIDIAKVNYLLGAAGMLLLSTMRKGVTATDVQTNHPLPPHTHAYGVLQRHLYTVEDYCENDLRTIRFHEALLIRSQRPHRKLYLGGVQCTMTLNASHKDIGLIIAMKTLVTRSQLDNLTLRLAGSSEPVTLFGNLFDGDSPNHFNVSNNGEVELTWMTANRSSVKNLTATGRGFDMVVTAFKAKCEGNDTLLHGCFKCLTGSRFISAIHVCDNHNNCGDLSDEKCSNESVSSVTIVAIVLAVGAVILGLIFATAYQLKKCLRRRKILAFDDSLASGVVSYLHVDDCQESTPLTRVDLVPDKERQDNEKLSNKSH</sequence>
<evidence type="ECO:0000256" key="2">
    <source>
        <dbReference type="PROSITE-ProRule" id="PRU00124"/>
    </source>
</evidence>
<name>A0A7M7KEU0_VARDE</name>
<dbReference type="InterPro" id="IPR036055">
    <property type="entry name" value="LDL_receptor-like_sf"/>
</dbReference>
<evidence type="ECO:0000313" key="5">
    <source>
        <dbReference type="EnsemblMetazoa" id="XP_022665742"/>
    </source>
</evidence>
<reference evidence="5" key="1">
    <citation type="submission" date="2021-01" db="UniProtKB">
        <authorList>
            <consortium name="EnsemblMetazoa"/>
        </authorList>
    </citation>
    <scope>IDENTIFICATION</scope>
</reference>
<dbReference type="CDD" id="cd00112">
    <property type="entry name" value="LDLa"/>
    <property type="match status" value="1"/>
</dbReference>
<dbReference type="PROSITE" id="PS50068">
    <property type="entry name" value="LDLRA_2"/>
    <property type="match status" value="1"/>
</dbReference>
<keyword evidence="6" id="KW-1185">Reference proteome</keyword>
<keyword evidence="3" id="KW-0812">Transmembrane</keyword>
<feature type="transmembrane region" description="Helical" evidence="3">
    <location>
        <begin position="233"/>
        <end position="255"/>
    </location>
</feature>
<dbReference type="PANTHER" id="PTHR24652">
    <property type="entry name" value="LOW-DENSITY LIPOPROTEIN RECEPTOR CLASS A DOMAIN-CONTAINING PROTEIN 2"/>
    <property type="match status" value="1"/>
</dbReference>
<evidence type="ECO:0000256" key="3">
    <source>
        <dbReference type="SAM" id="Phobius"/>
    </source>
</evidence>
<feature type="chain" id="PRO_5029721485" evidence="4">
    <location>
        <begin position="29"/>
        <end position="314"/>
    </location>
</feature>
<dbReference type="InterPro" id="IPR002172">
    <property type="entry name" value="LDrepeatLR_classA_rpt"/>
</dbReference>
<comment type="caution">
    <text evidence="2">Lacks conserved residue(s) required for the propagation of feature annotation.</text>
</comment>
<dbReference type="InterPro" id="IPR042333">
    <property type="entry name" value="LRAD2/Mig-13-like"/>
</dbReference>
<protein>
    <submittedName>
        <fullName evidence="5">Uncharacterized protein</fullName>
    </submittedName>
</protein>
<dbReference type="AlphaFoldDB" id="A0A7M7KEU0"/>
<dbReference type="PANTHER" id="PTHR24652:SF67">
    <property type="entry name" value="LOW-DENSITY LIPOPROTEIN RECEPTOR CLASS A DOMAIN-CONTAINING PROTEIN 2"/>
    <property type="match status" value="1"/>
</dbReference>
<dbReference type="SUPFAM" id="SSF57424">
    <property type="entry name" value="LDL receptor-like module"/>
    <property type="match status" value="1"/>
</dbReference>
<keyword evidence="3" id="KW-1133">Transmembrane helix</keyword>
<dbReference type="Gene3D" id="4.10.400.10">
    <property type="entry name" value="Low-density Lipoprotein Receptor"/>
    <property type="match status" value="1"/>
</dbReference>
<accession>A0A7M7KEU0</accession>
<dbReference type="EnsemblMetazoa" id="XM_022810007">
    <property type="protein sequence ID" value="XP_022665742"/>
    <property type="gene ID" value="LOC111252330"/>
</dbReference>
<keyword evidence="3" id="KW-0472">Membrane</keyword>
<dbReference type="InParanoid" id="A0A7M7KEU0"/>
<organism evidence="5 6">
    <name type="scientific">Varroa destructor</name>
    <name type="common">Honeybee mite</name>
    <dbReference type="NCBI Taxonomy" id="109461"/>
    <lineage>
        <taxon>Eukaryota</taxon>
        <taxon>Metazoa</taxon>
        <taxon>Ecdysozoa</taxon>
        <taxon>Arthropoda</taxon>
        <taxon>Chelicerata</taxon>
        <taxon>Arachnida</taxon>
        <taxon>Acari</taxon>
        <taxon>Parasitiformes</taxon>
        <taxon>Mesostigmata</taxon>
        <taxon>Gamasina</taxon>
        <taxon>Dermanyssoidea</taxon>
        <taxon>Varroidae</taxon>
        <taxon>Varroa</taxon>
    </lineage>
</organism>
<evidence type="ECO:0000313" key="6">
    <source>
        <dbReference type="Proteomes" id="UP000594260"/>
    </source>
</evidence>